<accession>A0ABV5CW93</accession>
<dbReference type="Gene3D" id="3.30.1780.10">
    <property type="entry name" value="ornithine cyclodeaminase, domain 1"/>
    <property type="match status" value="1"/>
</dbReference>
<dbReference type="Gene3D" id="3.40.50.720">
    <property type="entry name" value="NAD(P)-binding Rossmann-like Domain"/>
    <property type="match status" value="1"/>
</dbReference>
<dbReference type="PIRSF" id="PIRSF001439">
    <property type="entry name" value="CryM"/>
    <property type="match status" value="1"/>
</dbReference>
<name>A0ABV5CW93_9ACTN</name>
<sequence>MTASLPYLTAERVAELLSPRAAVEAIEAALRNGFDPATDPVRSQVEVRHGHFLLMPSDIGASTGIKIATVSPGNAARGLPRIQGVYVLFDAQTLAPTALIDAGALTALRTPAVSVAAVRPALLRDTAPLRVVVYGGGPQAVGHTATLRSVVDGHREITGLTYVVRRPAAYAQLAGADVRVIGAGTGEAERAVRAADVVVCATTARTPLFAADLVRADAVVIAVGSHEPDARELDAALLGRAQVVVEDVATALRECGDVVMAVKEGTVDVGDLVPVPSVVTGATALAIDRPVVFKSSGMSWQDLVIADAVVARATGEEKSTLAY</sequence>
<comment type="caution">
    <text evidence="1">The sequence shown here is derived from an EMBL/GenBank/DDBJ whole genome shotgun (WGS) entry which is preliminary data.</text>
</comment>
<organism evidence="1 2">
    <name type="scientific">Polymorphospora lycopeni</name>
    <dbReference type="NCBI Taxonomy" id="3140240"/>
    <lineage>
        <taxon>Bacteria</taxon>
        <taxon>Bacillati</taxon>
        <taxon>Actinomycetota</taxon>
        <taxon>Actinomycetes</taxon>
        <taxon>Micromonosporales</taxon>
        <taxon>Micromonosporaceae</taxon>
        <taxon>Polymorphospora</taxon>
    </lineage>
</organism>
<dbReference type="EMBL" id="JBCGDC010000085">
    <property type="protein sequence ID" value="MFB6396268.1"/>
    <property type="molecule type" value="Genomic_DNA"/>
</dbReference>
<keyword evidence="2" id="KW-1185">Reference proteome</keyword>
<dbReference type="PANTHER" id="PTHR13812">
    <property type="entry name" value="KETIMINE REDUCTASE MU-CRYSTALLIN"/>
    <property type="match status" value="1"/>
</dbReference>
<protein>
    <submittedName>
        <fullName evidence="1">Ornithine cyclodeaminase family protein</fullName>
    </submittedName>
</protein>
<reference evidence="1 2" key="1">
    <citation type="submission" date="2024-04" db="EMBL/GenBank/DDBJ databases">
        <title>Polymorphospora sp. isolated from Baiyangdian Lake in Xiong'an New Area.</title>
        <authorList>
            <person name="Zhang X."/>
            <person name="Liu J."/>
        </authorList>
    </citation>
    <scope>NUCLEOTIDE SEQUENCE [LARGE SCALE GENOMIC DNA]</scope>
    <source>
        <strain evidence="1 2">2-325</strain>
    </source>
</reference>
<dbReference type="Pfam" id="PF02423">
    <property type="entry name" value="OCD_Mu_crystall"/>
    <property type="match status" value="1"/>
</dbReference>
<gene>
    <name evidence="1" type="ORF">AAFH96_24635</name>
</gene>
<dbReference type="InterPro" id="IPR036291">
    <property type="entry name" value="NAD(P)-bd_dom_sf"/>
</dbReference>
<proteinExistence type="predicted"/>
<dbReference type="InterPro" id="IPR023401">
    <property type="entry name" value="ODC_N"/>
</dbReference>
<evidence type="ECO:0000313" key="1">
    <source>
        <dbReference type="EMBL" id="MFB6396268.1"/>
    </source>
</evidence>
<dbReference type="PANTHER" id="PTHR13812:SF19">
    <property type="entry name" value="KETIMINE REDUCTASE MU-CRYSTALLIN"/>
    <property type="match status" value="1"/>
</dbReference>
<dbReference type="SUPFAM" id="SSF51735">
    <property type="entry name" value="NAD(P)-binding Rossmann-fold domains"/>
    <property type="match status" value="1"/>
</dbReference>
<dbReference type="Proteomes" id="UP001582793">
    <property type="component" value="Unassembled WGS sequence"/>
</dbReference>
<evidence type="ECO:0000313" key="2">
    <source>
        <dbReference type="Proteomes" id="UP001582793"/>
    </source>
</evidence>
<dbReference type="RefSeq" id="WP_375735772.1">
    <property type="nucleotide sequence ID" value="NZ_JBCGDC010000085.1"/>
</dbReference>
<dbReference type="InterPro" id="IPR003462">
    <property type="entry name" value="ODC_Mu_crystall"/>
</dbReference>